<organism evidence="2 3">
    <name type="scientific">Vibrio hangzhouensis</name>
    <dbReference type="NCBI Taxonomy" id="462991"/>
    <lineage>
        <taxon>Bacteria</taxon>
        <taxon>Pseudomonadati</taxon>
        <taxon>Pseudomonadota</taxon>
        <taxon>Gammaproteobacteria</taxon>
        <taxon>Vibrionales</taxon>
        <taxon>Vibrionaceae</taxon>
        <taxon>Vibrio</taxon>
    </lineage>
</organism>
<reference evidence="3" key="1">
    <citation type="submission" date="2016-10" db="EMBL/GenBank/DDBJ databases">
        <authorList>
            <person name="Varghese N."/>
            <person name="Submissions S."/>
        </authorList>
    </citation>
    <scope>NUCLEOTIDE SEQUENCE [LARGE SCALE GENOMIC DNA]</scope>
    <source>
        <strain evidence="3">CGMCC 1.7062</strain>
    </source>
</reference>
<keyword evidence="3" id="KW-1185">Reference proteome</keyword>
<name>A0A1H6A016_9VIBR</name>
<proteinExistence type="predicted"/>
<gene>
    <name evidence="2" type="ORF">SAMN04488244_11379</name>
</gene>
<evidence type="ECO:0000256" key="1">
    <source>
        <dbReference type="SAM" id="MobiDB-lite"/>
    </source>
</evidence>
<evidence type="ECO:0000313" key="3">
    <source>
        <dbReference type="Proteomes" id="UP000236721"/>
    </source>
</evidence>
<dbReference type="EMBL" id="FNVG01000013">
    <property type="protein sequence ID" value="SEG41287.1"/>
    <property type="molecule type" value="Genomic_DNA"/>
</dbReference>
<dbReference type="AlphaFoldDB" id="A0A1H6A016"/>
<dbReference type="Proteomes" id="UP000236721">
    <property type="component" value="Unassembled WGS sequence"/>
</dbReference>
<feature type="region of interest" description="Disordered" evidence="1">
    <location>
        <begin position="29"/>
        <end position="54"/>
    </location>
</feature>
<sequence>MGNPLNFIDISQPFRHKLTLLNRMKQRHEKVPLRPIDGLPHRSRDTGMGIHPYP</sequence>
<protein>
    <submittedName>
        <fullName evidence="2">Uncharacterized protein</fullName>
    </submittedName>
</protein>
<evidence type="ECO:0000313" key="2">
    <source>
        <dbReference type="EMBL" id="SEG41287.1"/>
    </source>
</evidence>
<accession>A0A1H6A016</accession>